<accession>A0A6A8NLL9</accession>
<organism evidence="1">
    <name type="scientific">Enterococcus faecium</name>
    <name type="common">Streptococcus faecium</name>
    <dbReference type="NCBI Taxonomy" id="1352"/>
    <lineage>
        <taxon>Bacteria</taxon>
        <taxon>Bacillati</taxon>
        <taxon>Bacillota</taxon>
        <taxon>Bacilli</taxon>
        <taxon>Lactobacillales</taxon>
        <taxon>Enterococcaceae</taxon>
        <taxon>Enterococcus</taxon>
    </lineage>
</organism>
<evidence type="ECO:0008006" key="2">
    <source>
        <dbReference type="Google" id="ProtNLM"/>
    </source>
</evidence>
<comment type="caution">
    <text evidence="1">The sequence shown here is derived from an EMBL/GenBank/DDBJ whole genome shotgun (WGS) entry which is preliminary data.</text>
</comment>
<proteinExistence type="predicted"/>
<dbReference type="EMBL" id="WLYP01000033">
    <property type="protein sequence ID" value="MTD36899.1"/>
    <property type="molecule type" value="Genomic_DNA"/>
</dbReference>
<protein>
    <recommendedName>
        <fullName evidence="2">Primosomal protein N</fullName>
    </recommendedName>
</protein>
<evidence type="ECO:0000313" key="1">
    <source>
        <dbReference type="EMBL" id="MTD36899.1"/>
    </source>
</evidence>
<gene>
    <name evidence="1" type="ORF">GKZ95_13915</name>
</gene>
<sequence>MLDDRLTCSNCGTLFYYEEVRNIVKHRKKEMPIRCPNCNEVIKRKLSHGYFVSYEPYEESKINLKKKPKYYKNLKTGAIITEKEFKNLVTEEESRFYNLSGNICPGFMDQIIENESIESIENYVPVDLPK</sequence>
<dbReference type="AlphaFoldDB" id="A0A6A8NLL9"/>
<name>A0A6A8NLL9_ENTFC</name>
<reference evidence="1" key="1">
    <citation type="submission" date="2019-10" db="EMBL/GenBank/DDBJ databases">
        <title>Identification of the same linezolid-resistant Tn6246::fexB-poxtA-carrying Enterococcus faecium strain colonizing a hospitalized patient and bovines in different continents.</title>
        <authorList>
            <person name="Tedim A.P."/>
            <person name="Freitas A.R."/>
            <person name="Novais C."/>
            <person name="Duarte B."/>
            <person name="Elghaieb H."/>
            <person name="Abbassi M.S."/>
            <person name="Peixe L."/>
        </authorList>
    </citation>
    <scope>NUCLEOTIDE SEQUENCE</scope>
    <source>
        <strain evidence="1">2FEZ</strain>
    </source>
</reference>